<protein>
    <submittedName>
        <fullName evidence="2">Uncharacterized protein</fullName>
    </submittedName>
</protein>
<dbReference type="OrthoDB" id="7873468at2"/>
<feature type="transmembrane region" description="Helical" evidence="1">
    <location>
        <begin position="39"/>
        <end position="58"/>
    </location>
</feature>
<keyword evidence="3" id="KW-1185">Reference proteome</keyword>
<reference evidence="3" key="1">
    <citation type="submission" date="2016-10" db="EMBL/GenBank/DDBJ databases">
        <authorList>
            <person name="Varghese N."/>
            <person name="Submissions S."/>
        </authorList>
    </citation>
    <scope>NUCLEOTIDE SEQUENCE [LARGE SCALE GENOMIC DNA]</scope>
    <source>
        <strain evidence="3">DSM 26894</strain>
    </source>
</reference>
<proteinExistence type="predicted"/>
<gene>
    <name evidence="2" type="ORF">SAMN04488050_10341</name>
</gene>
<dbReference type="AlphaFoldDB" id="A0A1I6RF06"/>
<name>A0A1I6RF06_9RHOB</name>
<keyword evidence="1" id="KW-0812">Transmembrane</keyword>
<organism evidence="2 3">
    <name type="scientific">Alloyangia pacifica</name>
    <dbReference type="NCBI Taxonomy" id="311180"/>
    <lineage>
        <taxon>Bacteria</taxon>
        <taxon>Pseudomonadati</taxon>
        <taxon>Pseudomonadota</taxon>
        <taxon>Alphaproteobacteria</taxon>
        <taxon>Rhodobacterales</taxon>
        <taxon>Roseobacteraceae</taxon>
        <taxon>Alloyangia</taxon>
    </lineage>
</organism>
<evidence type="ECO:0000313" key="2">
    <source>
        <dbReference type="EMBL" id="SFS63254.1"/>
    </source>
</evidence>
<dbReference type="RefSeq" id="WP_092422568.1">
    <property type="nucleotide sequence ID" value="NZ_FNCL01000003.1"/>
</dbReference>
<dbReference type="EMBL" id="FOZW01000003">
    <property type="protein sequence ID" value="SFS63254.1"/>
    <property type="molecule type" value="Genomic_DNA"/>
</dbReference>
<keyword evidence="1" id="KW-0472">Membrane</keyword>
<evidence type="ECO:0000256" key="1">
    <source>
        <dbReference type="SAM" id="Phobius"/>
    </source>
</evidence>
<accession>A0A1I6RF06</accession>
<evidence type="ECO:0000313" key="3">
    <source>
        <dbReference type="Proteomes" id="UP000199392"/>
    </source>
</evidence>
<dbReference type="Proteomes" id="UP000199392">
    <property type="component" value="Unassembled WGS sequence"/>
</dbReference>
<feature type="transmembrane region" description="Helical" evidence="1">
    <location>
        <begin position="6"/>
        <end position="27"/>
    </location>
</feature>
<sequence length="77" mass="7903">MTKSTLLRLQITSFVLAHIPLFALVLYALTNGVSGRLDLLVVALLATVVAAVAIWMTLGRALGGDLGGAATPAQKSA</sequence>
<keyword evidence="1" id="KW-1133">Transmembrane helix</keyword>